<keyword evidence="2" id="KW-0808">Transferase</keyword>
<dbReference type="SUPFAM" id="SSF55073">
    <property type="entry name" value="Nucleotide cyclase"/>
    <property type="match status" value="1"/>
</dbReference>
<dbReference type="EMBL" id="JBHRZF010000168">
    <property type="protein sequence ID" value="MFC3861979.1"/>
    <property type="molecule type" value="Genomic_DNA"/>
</dbReference>
<evidence type="ECO:0000313" key="3">
    <source>
        <dbReference type="Proteomes" id="UP001595748"/>
    </source>
</evidence>
<organism evidence="2 3">
    <name type="scientific">Deinococcus antarcticus</name>
    <dbReference type="NCBI Taxonomy" id="1298767"/>
    <lineage>
        <taxon>Bacteria</taxon>
        <taxon>Thermotogati</taxon>
        <taxon>Deinococcota</taxon>
        <taxon>Deinococci</taxon>
        <taxon>Deinococcales</taxon>
        <taxon>Deinococcaceae</taxon>
        <taxon>Deinococcus</taxon>
    </lineage>
</organism>
<dbReference type="InterPro" id="IPR043128">
    <property type="entry name" value="Rev_trsase/Diguanyl_cyclase"/>
</dbReference>
<comment type="caution">
    <text evidence="2">The sequence shown here is derived from an EMBL/GenBank/DDBJ whole genome shotgun (WGS) entry which is preliminary data.</text>
</comment>
<evidence type="ECO:0000313" key="2">
    <source>
        <dbReference type="EMBL" id="MFC3861979.1"/>
    </source>
</evidence>
<dbReference type="Pfam" id="PF00990">
    <property type="entry name" value="GGDEF"/>
    <property type="match status" value="1"/>
</dbReference>
<reference evidence="3" key="1">
    <citation type="journal article" date="2019" name="Int. J. Syst. Evol. Microbiol.">
        <title>The Global Catalogue of Microorganisms (GCM) 10K type strain sequencing project: providing services to taxonomists for standard genome sequencing and annotation.</title>
        <authorList>
            <consortium name="The Broad Institute Genomics Platform"/>
            <consortium name="The Broad Institute Genome Sequencing Center for Infectious Disease"/>
            <person name="Wu L."/>
            <person name="Ma J."/>
        </authorList>
    </citation>
    <scope>NUCLEOTIDE SEQUENCE [LARGE SCALE GENOMIC DNA]</scope>
    <source>
        <strain evidence="3">CCTCC AB 2013263</strain>
    </source>
</reference>
<sequence length="216" mass="23475">MIPAATVSGLSAVIMAGVVLLHTPPDPERLLSTICVGLLISFLTVYGHGIREEHVEPRPGPAFADPPQTLARIQEFTGRQQQPSRTALLVLEVELYRNLLDVYGPLTVSQLMERLERQVRVHLSSADYVWRYGEARFLVLLTNVDAVSAARQGQHLLHLCNEVEVRAGDPLQVCGGLAFLNECTGLPAVADLALARLYGARRSGAAQFISNSLVAS</sequence>
<keyword evidence="3" id="KW-1185">Reference proteome</keyword>
<feature type="domain" description="GGDEF" evidence="1">
    <location>
        <begin position="84"/>
        <end position="213"/>
    </location>
</feature>
<proteinExistence type="predicted"/>
<dbReference type="Gene3D" id="3.30.70.270">
    <property type="match status" value="1"/>
</dbReference>
<dbReference type="EC" id="2.7.7.65" evidence="2"/>
<protein>
    <submittedName>
        <fullName evidence="2">Diguanylate cyclase domain-containing protein</fullName>
        <ecNumber evidence="2">2.7.7.65</ecNumber>
    </submittedName>
</protein>
<dbReference type="InterPro" id="IPR000160">
    <property type="entry name" value="GGDEF_dom"/>
</dbReference>
<dbReference type="Proteomes" id="UP001595748">
    <property type="component" value="Unassembled WGS sequence"/>
</dbReference>
<keyword evidence="2" id="KW-0548">Nucleotidyltransferase</keyword>
<dbReference type="RefSeq" id="WP_380079407.1">
    <property type="nucleotide sequence ID" value="NZ_JBHRZF010000168.1"/>
</dbReference>
<accession>A0ABV8A930</accession>
<dbReference type="PROSITE" id="PS50887">
    <property type="entry name" value="GGDEF"/>
    <property type="match status" value="1"/>
</dbReference>
<gene>
    <name evidence="2" type="ORF">ACFOPQ_14515</name>
</gene>
<dbReference type="SMART" id="SM00267">
    <property type="entry name" value="GGDEF"/>
    <property type="match status" value="1"/>
</dbReference>
<evidence type="ECO:0000259" key="1">
    <source>
        <dbReference type="PROSITE" id="PS50887"/>
    </source>
</evidence>
<name>A0ABV8A930_9DEIO</name>
<dbReference type="InterPro" id="IPR029787">
    <property type="entry name" value="Nucleotide_cyclase"/>
</dbReference>
<dbReference type="GO" id="GO:0052621">
    <property type="term" value="F:diguanylate cyclase activity"/>
    <property type="evidence" value="ECO:0007669"/>
    <property type="project" value="UniProtKB-EC"/>
</dbReference>